<feature type="chain" id="PRO_5013567395" evidence="1">
    <location>
        <begin position="19"/>
        <end position="98"/>
    </location>
</feature>
<evidence type="ECO:0000313" key="3">
    <source>
        <dbReference type="Proteomes" id="UP000230423"/>
    </source>
</evidence>
<reference evidence="2 3" key="1">
    <citation type="submission" date="2015-09" db="EMBL/GenBank/DDBJ databases">
        <title>Draft genome of the parasitic nematode Teladorsagia circumcincta isolate WARC Sus (inbred).</title>
        <authorList>
            <person name="Mitreva M."/>
        </authorList>
    </citation>
    <scope>NUCLEOTIDE SEQUENCE [LARGE SCALE GENOMIC DNA]</scope>
    <source>
        <strain evidence="2 3">S</strain>
    </source>
</reference>
<evidence type="ECO:0000256" key="1">
    <source>
        <dbReference type="SAM" id="SignalP"/>
    </source>
</evidence>
<dbReference type="AlphaFoldDB" id="A0A2G9UNP4"/>
<feature type="non-terminal residue" evidence="2">
    <location>
        <position position="1"/>
    </location>
</feature>
<dbReference type="Proteomes" id="UP000230423">
    <property type="component" value="Unassembled WGS sequence"/>
</dbReference>
<feature type="signal peptide" evidence="1">
    <location>
        <begin position="1"/>
        <end position="18"/>
    </location>
</feature>
<accession>A0A2G9UNP4</accession>
<sequence length="98" mass="11367">PRMLPVVLILISLLVCDGRPPVTVSVVVTVTNEVVDHIIKPAIKVEELKEGQTSPEIEYFDDFLPWFYNSTKFRENLLYEKKKYLSTVLGQQRKYRAI</sequence>
<name>A0A2G9UNP4_TELCI</name>
<keyword evidence="3" id="KW-1185">Reference proteome</keyword>
<evidence type="ECO:0000313" key="2">
    <source>
        <dbReference type="EMBL" id="PIO71868.1"/>
    </source>
</evidence>
<proteinExistence type="predicted"/>
<dbReference type="OrthoDB" id="5818274at2759"/>
<organism evidence="2 3">
    <name type="scientific">Teladorsagia circumcincta</name>
    <name type="common">Brown stomach worm</name>
    <name type="synonym">Ostertagia circumcincta</name>
    <dbReference type="NCBI Taxonomy" id="45464"/>
    <lineage>
        <taxon>Eukaryota</taxon>
        <taxon>Metazoa</taxon>
        <taxon>Ecdysozoa</taxon>
        <taxon>Nematoda</taxon>
        <taxon>Chromadorea</taxon>
        <taxon>Rhabditida</taxon>
        <taxon>Rhabditina</taxon>
        <taxon>Rhabditomorpha</taxon>
        <taxon>Strongyloidea</taxon>
        <taxon>Trichostrongylidae</taxon>
        <taxon>Teladorsagia</taxon>
    </lineage>
</organism>
<gene>
    <name evidence="2" type="ORF">TELCIR_06216</name>
</gene>
<protein>
    <submittedName>
        <fullName evidence="2">Uncharacterized protein</fullName>
    </submittedName>
</protein>
<dbReference type="EMBL" id="KZ345824">
    <property type="protein sequence ID" value="PIO71868.1"/>
    <property type="molecule type" value="Genomic_DNA"/>
</dbReference>
<keyword evidence="1" id="KW-0732">Signal</keyword>